<keyword evidence="5" id="KW-0238">DNA-binding</keyword>
<dbReference type="SMART" id="SM00906">
    <property type="entry name" value="Fungal_trans"/>
    <property type="match status" value="1"/>
</dbReference>
<keyword evidence="2" id="KW-0539">Nucleus</keyword>
<dbReference type="SMART" id="SM00066">
    <property type="entry name" value="GAL4"/>
    <property type="match status" value="1"/>
</dbReference>
<evidence type="ECO:0000256" key="3">
    <source>
        <dbReference type="SAM" id="MobiDB-lite"/>
    </source>
</evidence>
<keyword evidence="1" id="KW-0479">Metal-binding</keyword>
<feature type="compositionally biased region" description="Basic and acidic residues" evidence="3">
    <location>
        <begin position="1"/>
        <end position="16"/>
    </location>
</feature>
<dbReference type="AlphaFoldDB" id="A0A9P7UB86"/>
<dbReference type="Pfam" id="PF00172">
    <property type="entry name" value="Zn_clus"/>
    <property type="match status" value="1"/>
</dbReference>
<feature type="region of interest" description="Disordered" evidence="3">
    <location>
        <begin position="1"/>
        <end position="33"/>
    </location>
</feature>
<evidence type="ECO:0000256" key="2">
    <source>
        <dbReference type="ARBA" id="ARBA00023242"/>
    </source>
</evidence>
<evidence type="ECO:0000313" key="5">
    <source>
        <dbReference type="EMBL" id="KAG7048263.1"/>
    </source>
</evidence>
<dbReference type="GO" id="GO:0003677">
    <property type="term" value="F:DNA binding"/>
    <property type="evidence" value="ECO:0007669"/>
    <property type="project" value="UniProtKB-KW"/>
</dbReference>
<sequence>MPRSKDTMAQPKENRVAKRPSPQSGETGRRRAPYALRACEACRRRKGKCDGRQPCRYCAGRKQTCVFDSIYGSDDGMWSVPTATATDDSPTESDQSRRETSSTSNNQDNIMKLLSSLQDQLNSLASRVQTPSEVASAIQPSPAFTMGNQTPEDFLSALITDAGVLENCLESIGPSTCSPPRQLYGLPSPEETMKVARTRVRRESLYHTPPEPMQEEPISLDFIPTVSVHDDAMSLAQSTSSFNPLVTGANDSQKLLRFKSLMNIDEVVEMLGVYQDAIGSLHPIINIDQTIAHARFFYADADSTSWEIVTEKSDTASEEDLIILNLALAIALLTEATPESSNIEALIVEGMKEAVNSRITESNTSMKQVIIILLKGCYEYFNDMPQVAWRMCGIAGRMLMELGVHNEEAWSRLASSPSLRSELCTLVSSIIILDRQWSAAANLPSNFHDSSFSPVNLISADHPYIQAMLSFIRVSNKLEGPMAQATKAQRYEDEDNFELMNFQLEQWRKRAVGNYSITHPETWSLSPPKQPSSFPILLHLRAETVRSFLLKPWFFSRTDTQTSKKYLQPAIEVLFDICDVLYALNANTDIYRKQQPYYQELLASASALGFVLTASLEQNRSTLLASLPPGLSKAMGRSYELAVALAASYVTRSKAARQLSDQLAEVRGSLMGFGMIEMPDPAEKDDGRKDGDALPASDFMYDGSSGWDDEFQMQWPNCDLENSFAEGIVS</sequence>
<dbReference type="Gene3D" id="4.10.240.10">
    <property type="entry name" value="Zn(2)-C6 fungal-type DNA-binding domain"/>
    <property type="match status" value="1"/>
</dbReference>
<keyword evidence="6" id="KW-1185">Reference proteome</keyword>
<dbReference type="PANTHER" id="PTHR46910">
    <property type="entry name" value="TRANSCRIPTION FACTOR PDR1"/>
    <property type="match status" value="1"/>
</dbReference>
<dbReference type="PANTHER" id="PTHR46910:SF13">
    <property type="entry name" value="SPECIFIC TRANSCRIPTION FACTOR, PUTATIVE (AFU_ORTHOLOGUE AFUA_4G06190)-RELATED"/>
    <property type="match status" value="1"/>
</dbReference>
<evidence type="ECO:0000259" key="4">
    <source>
        <dbReference type="PROSITE" id="PS50048"/>
    </source>
</evidence>
<accession>A0A9P7UB86</accession>
<dbReference type="OrthoDB" id="2123952at2759"/>
<dbReference type="GO" id="GO:0008270">
    <property type="term" value="F:zinc ion binding"/>
    <property type="evidence" value="ECO:0007669"/>
    <property type="project" value="InterPro"/>
</dbReference>
<dbReference type="InterPro" id="IPR050987">
    <property type="entry name" value="AtrR-like"/>
</dbReference>
<comment type="caution">
    <text evidence="5">The sequence shown here is derived from an EMBL/GenBank/DDBJ whole genome shotgun (WGS) entry which is preliminary data.</text>
</comment>
<protein>
    <submittedName>
        <fullName evidence="5">Zn(2)-C6 fungal-type DNA-binding domain protein</fullName>
    </submittedName>
</protein>
<dbReference type="InterPro" id="IPR007219">
    <property type="entry name" value="XnlR_reg_dom"/>
</dbReference>
<dbReference type="GO" id="GO:0000981">
    <property type="term" value="F:DNA-binding transcription factor activity, RNA polymerase II-specific"/>
    <property type="evidence" value="ECO:0007669"/>
    <property type="project" value="InterPro"/>
</dbReference>
<dbReference type="GO" id="GO:0006351">
    <property type="term" value="P:DNA-templated transcription"/>
    <property type="evidence" value="ECO:0007669"/>
    <property type="project" value="InterPro"/>
</dbReference>
<evidence type="ECO:0000313" key="6">
    <source>
        <dbReference type="Proteomes" id="UP000699042"/>
    </source>
</evidence>
<organism evidence="5 6">
    <name type="scientific">Colletotrichum scovillei</name>
    <dbReference type="NCBI Taxonomy" id="1209932"/>
    <lineage>
        <taxon>Eukaryota</taxon>
        <taxon>Fungi</taxon>
        <taxon>Dikarya</taxon>
        <taxon>Ascomycota</taxon>
        <taxon>Pezizomycotina</taxon>
        <taxon>Sordariomycetes</taxon>
        <taxon>Hypocreomycetidae</taxon>
        <taxon>Glomerellales</taxon>
        <taxon>Glomerellaceae</taxon>
        <taxon>Colletotrichum</taxon>
        <taxon>Colletotrichum acutatum species complex</taxon>
    </lineage>
</organism>
<feature type="domain" description="Zn(2)-C6 fungal-type" evidence="4">
    <location>
        <begin position="38"/>
        <end position="67"/>
    </location>
</feature>
<gene>
    <name evidence="5" type="ORF">JMJ77_013907</name>
</gene>
<dbReference type="EMBL" id="JAESDN010000006">
    <property type="protein sequence ID" value="KAG7048263.1"/>
    <property type="molecule type" value="Genomic_DNA"/>
</dbReference>
<dbReference type="PROSITE" id="PS50048">
    <property type="entry name" value="ZN2_CY6_FUNGAL_2"/>
    <property type="match status" value="1"/>
</dbReference>
<dbReference type="InterPro" id="IPR036864">
    <property type="entry name" value="Zn2-C6_fun-type_DNA-bd_sf"/>
</dbReference>
<dbReference type="InterPro" id="IPR001138">
    <property type="entry name" value="Zn2Cys6_DnaBD"/>
</dbReference>
<dbReference type="PROSITE" id="PS00463">
    <property type="entry name" value="ZN2_CY6_FUNGAL_1"/>
    <property type="match status" value="1"/>
</dbReference>
<dbReference type="CDD" id="cd00067">
    <property type="entry name" value="GAL4"/>
    <property type="match status" value="1"/>
</dbReference>
<reference evidence="5" key="1">
    <citation type="submission" date="2021-05" db="EMBL/GenBank/DDBJ databases">
        <title>Comparative genomics of three Colletotrichum scovillei strains and genetic complementation revealed genes involved fungal growth and virulence on chili pepper.</title>
        <authorList>
            <person name="Hsieh D.-K."/>
            <person name="Chuang S.-C."/>
            <person name="Chen C.-Y."/>
            <person name="Chao Y.-T."/>
            <person name="Lu M.-Y.J."/>
            <person name="Lee M.-H."/>
            <person name="Shih M.-C."/>
        </authorList>
    </citation>
    <scope>NUCLEOTIDE SEQUENCE</scope>
    <source>
        <strain evidence="5">Coll-153</strain>
    </source>
</reference>
<proteinExistence type="predicted"/>
<evidence type="ECO:0000256" key="1">
    <source>
        <dbReference type="ARBA" id="ARBA00022723"/>
    </source>
</evidence>
<feature type="region of interest" description="Disordered" evidence="3">
    <location>
        <begin position="78"/>
        <end position="108"/>
    </location>
</feature>
<dbReference type="SUPFAM" id="SSF57701">
    <property type="entry name" value="Zn2/Cys6 DNA-binding domain"/>
    <property type="match status" value="1"/>
</dbReference>
<name>A0A9P7UB86_9PEZI</name>
<dbReference type="Proteomes" id="UP000699042">
    <property type="component" value="Unassembled WGS sequence"/>
</dbReference>
<dbReference type="CDD" id="cd12148">
    <property type="entry name" value="fungal_TF_MHR"/>
    <property type="match status" value="1"/>
</dbReference>